<keyword evidence="10" id="KW-1185">Reference proteome</keyword>
<dbReference type="PANTHER" id="PTHR47637">
    <property type="entry name" value="CHAPERONE SURA"/>
    <property type="match status" value="1"/>
</dbReference>
<proteinExistence type="inferred from homology"/>
<evidence type="ECO:0000256" key="6">
    <source>
        <dbReference type="ARBA" id="ARBA00023235"/>
    </source>
</evidence>
<evidence type="ECO:0000256" key="2">
    <source>
        <dbReference type="ARBA" id="ARBA00022737"/>
    </source>
</evidence>
<name>A0A1N7MFS2_9GAMM</name>
<dbReference type="SUPFAM" id="SSF109998">
    <property type="entry name" value="Triger factor/SurA peptide-binding domain-like"/>
    <property type="match status" value="1"/>
</dbReference>
<dbReference type="Gene3D" id="1.10.4030.10">
    <property type="entry name" value="Porin chaperone SurA, peptide-binding domain"/>
    <property type="match status" value="1"/>
</dbReference>
<protein>
    <recommendedName>
        <fullName evidence="7">Chaperone SurA</fullName>
    </recommendedName>
    <alternativeName>
        <fullName evidence="7">Peptidyl-prolyl cis-trans isomerase SurA</fullName>
        <shortName evidence="7">PPIase SurA</shortName>
        <ecNumber evidence="7">5.2.1.8</ecNumber>
    </alternativeName>
    <alternativeName>
        <fullName evidence="7">Rotamase SurA</fullName>
    </alternativeName>
</protein>
<dbReference type="STRING" id="484498.SAMN05421686_105151"/>
<keyword evidence="3 7" id="KW-0574">Periplasm</keyword>
<dbReference type="PROSITE" id="PS01096">
    <property type="entry name" value="PPIC_PPIASE_1"/>
    <property type="match status" value="1"/>
</dbReference>
<keyword evidence="5 7" id="KW-0143">Chaperone</keyword>
<evidence type="ECO:0000256" key="1">
    <source>
        <dbReference type="ARBA" id="ARBA00022729"/>
    </source>
</evidence>
<dbReference type="GO" id="GO:0050821">
    <property type="term" value="P:protein stabilization"/>
    <property type="evidence" value="ECO:0007669"/>
    <property type="project" value="InterPro"/>
</dbReference>
<dbReference type="GO" id="GO:0043165">
    <property type="term" value="P:Gram-negative-bacterium-type cell outer membrane assembly"/>
    <property type="evidence" value="ECO:0007669"/>
    <property type="project" value="InterPro"/>
</dbReference>
<keyword evidence="4 7" id="KW-0697">Rotamase</keyword>
<dbReference type="GO" id="GO:0030288">
    <property type="term" value="C:outer membrane-bounded periplasmic space"/>
    <property type="evidence" value="ECO:0007669"/>
    <property type="project" value="InterPro"/>
</dbReference>
<organism evidence="9 10">
    <name type="scientific">Thalassolituus maritimus</name>
    <dbReference type="NCBI Taxonomy" id="484498"/>
    <lineage>
        <taxon>Bacteria</taxon>
        <taxon>Pseudomonadati</taxon>
        <taxon>Pseudomonadota</taxon>
        <taxon>Gammaproteobacteria</taxon>
        <taxon>Oceanospirillales</taxon>
        <taxon>Oceanospirillaceae</taxon>
        <taxon>Thalassolituus</taxon>
    </lineage>
</organism>
<dbReference type="InterPro" id="IPR027304">
    <property type="entry name" value="Trigger_fact/SurA_dom_sf"/>
</dbReference>
<dbReference type="OrthoDB" id="14196at2"/>
<dbReference type="GO" id="GO:0003755">
    <property type="term" value="F:peptidyl-prolyl cis-trans isomerase activity"/>
    <property type="evidence" value="ECO:0007669"/>
    <property type="project" value="UniProtKB-UniRule"/>
</dbReference>
<feature type="domain" description="PpiC" evidence="8">
    <location>
        <begin position="178"/>
        <end position="279"/>
    </location>
</feature>
<sequence length="434" mass="48640">MDTQDANTMTIKHLIFSLLAMTVSALLHAEPQLIDRVVAVVDDDIIMESELEQRIKTVGVQSNQNELPEADTLREQVLERMITESVQLQMADRAGIRISESQLDDAMGRIAAQNGMSLAEFQQAMTSEGVSFAYAREQIRNEMRISRVQQYQVGERIEITDQDIDYFLASDIGRIASAAEYRLRHILISVRSGAAPQEYKEAENKADKLVAELRDGADFGKTAMAESQGRTALNGGDMGWRKDAQLPSIFADIAPEMSVGDISDPIRTASGFHIIKLEDKRGGNSQLIQQAEVRHILITPNEVRDQDQARELINQIYERLKAGADFAELAREYSDDPGSGAGGGDLGWVSPGDMVPEFEQAMDVTPTGELSTPVRSQFGWHVLQVTDRREADIGEEVQRNQVRQMLYGRRFEEELPIWLRKIRSEAYVDIKEQP</sequence>
<dbReference type="Gene3D" id="3.10.50.40">
    <property type="match status" value="2"/>
</dbReference>
<evidence type="ECO:0000256" key="3">
    <source>
        <dbReference type="ARBA" id="ARBA00022764"/>
    </source>
</evidence>
<dbReference type="Pfam" id="PF13616">
    <property type="entry name" value="Rotamase_3"/>
    <property type="match status" value="1"/>
</dbReference>
<dbReference type="PANTHER" id="PTHR47637:SF1">
    <property type="entry name" value="CHAPERONE SURA"/>
    <property type="match status" value="1"/>
</dbReference>
<dbReference type="Pfam" id="PF09312">
    <property type="entry name" value="SurA_N"/>
    <property type="match status" value="1"/>
</dbReference>
<comment type="catalytic activity">
    <reaction evidence="7">
        <text>[protein]-peptidylproline (omega=180) = [protein]-peptidylproline (omega=0)</text>
        <dbReference type="Rhea" id="RHEA:16237"/>
        <dbReference type="Rhea" id="RHEA-COMP:10747"/>
        <dbReference type="Rhea" id="RHEA-COMP:10748"/>
        <dbReference type="ChEBI" id="CHEBI:83833"/>
        <dbReference type="ChEBI" id="CHEBI:83834"/>
        <dbReference type="EC" id="5.2.1.8"/>
    </reaction>
</comment>
<dbReference type="InterPro" id="IPR046357">
    <property type="entry name" value="PPIase_dom_sf"/>
</dbReference>
<feature type="domain" description="PpiC" evidence="8">
    <location>
        <begin position="288"/>
        <end position="387"/>
    </location>
</feature>
<dbReference type="GO" id="GO:0006457">
    <property type="term" value="P:protein folding"/>
    <property type="evidence" value="ECO:0007669"/>
    <property type="project" value="UniProtKB-UniRule"/>
</dbReference>
<keyword evidence="2 7" id="KW-0677">Repeat</keyword>
<evidence type="ECO:0000259" key="8">
    <source>
        <dbReference type="PROSITE" id="PS50198"/>
    </source>
</evidence>
<reference evidence="10" key="1">
    <citation type="submission" date="2017-01" db="EMBL/GenBank/DDBJ databases">
        <authorList>
            <person name="Varghese N."/>
            <person name="Submissions S."/>
        </authorList>
    </citation>
    <scope>NUCLEOTIDE SEQUENCE [LARGE SCALE GENOMIC DNA]</scope>
    <source>
        <strain evidence="10">DSM 24913</strain>
    </source>
</reference>
<dbReference type="Pfam" id="PF00639">
    <property type="entry name" value="Rotamase"/>
    <property type="match status" value="1"/>
</dbReference>
<dbReference type="Proteomes" id="UP000185639">
    <property type="component" value="Unassembled WGS sequence"/>
</dbReference>
<comment type="subcellular location">
    <subcellularLocation>
        <location evidence="7">Periplasm</location>
    </subcellularLocation>
    <text evidence="7">Is capable of associating with the outer membrane.</text>
</comment>
<dbReference type="AlphaFoldDB" id="A0A1N7MFS2"/>
<comment type="function">
    <text evidence="7">Chaperone involved in the correct folding and assembly of outer membrane proteins. Recognizes specific patterns of aromatic residues and the orientation of their side chains, which are found more frequently in integral outer membrane proteins. May act in both early periplasmic and late outer membrane-associated steps of protein maturation.</text>
</comment>
<dbReference type="EC" id="5.2.1.8" evidence="7"/>
<dbReference type="GO" id="GO:0051082">
    <property type="term" value="F:unfolded protein binding"/>
    <property type="evidence" value="ECO:0007669"/>
    <property type="project" value="UniProtKB-UniRule"/>
</dbReference>
<keyword evidence="6 7" id="KW-0413">Isomerase</keyword>
<evidence type="ECO:0000256" key="7">
    <source>
        <dbReference type="HAMAP-Rule" id="MF_01183"/>
    </source>
</evidence>
<dbReference type="EMBL" id="FTOH01000005">
    <property type="protein sequence ID" value="SIS84831.1"/>
    <property type="molecule type" value="Genomic_DNA"/>
</dbReference>
<dbReference type="GO" id="GO:0042277">
    <property type="term" value="F:peptide binding"/>
    <property type="evidence" value="ECO:0007669"/>
    <property type="project" value="InterPro"/>
</dbReference>
<dbReference type="InterPro" id="IPR015391">
    <property type="entry name" value="SurA_N"/>
</dbReference>
<gene>
    <name evidence="7" type="primary">surA</name>
    <name evidence="9" type="ORF">SAMN05421686_105151</name>
</gene>
<evidence type="ECO:0000313" key="10">
    <source>
        <dbReference type="Proteomes" id="UP000185639"/>
    </source>
</evidence>
<dbReference type="PROSITE" id="PS50198">
    <property type="entry name" value="PPIC_PPIASE_2"/>
    <property type="match status" value="2"/>
</dbReference>
<dbReference type="InterPro" id="IPR023058">
    <property type="entry name" value="PPIase_PpiC_CS"/>
</dbReference>
<dbReference type="SUPFAM" id="SSF54534">
    <property type="entry name" value="FKBP-like"/>
    <property type="match status" value="2"/>
</dbReference>
<dbReference type="InterPro" id="IPR050280">
    <property type="entry name" value="OMP_Chaperone_SurA"/>
</dbReference>
<dbReference type="RefSeq" id="WP_084188808.1">
    <property type="nucleotide sequence ID" value="NZ_FTOH01000005.1"/>
</dbReference>
<evidence type="ECO:0000313" key="9">
    <source>
        <dbReference type="EMBL" id="SIS84831.1"/>
    </source>
</evidence>
<comment type="domain">
    <text evidence="7">The PPIase activity resides only in the second parvulin domain. The N-terminal region and the C-terminal tail are necessary and sufficient for the chaperone activity of SurA. The PPIase activity is dispensable for SurA to function as a chaperone. The N-terminal region and the C-terminal tail are also required for porin recognition.</text>
</comment>
<dbReference type="HAMAP" id="MF_01183">
    <property type="entry name" value="Chaperone_SurA"/>
    <property type="match status" value="1"/>
</dbReference>
<accession>A0A1N7MFS2</accession>
<keyword evidence="1 7" id="KW-0732">Signal</keyword>
<evidence type="ECO:0000256" key="5">
    <source>
        <dbReference type="ARBA" id="ARBA00023186"/>
    </source>
</evidence>
<evidence type="ECO:0000256" key="4">
    <source>
        <dbReference type="ARBA" id="ARBA00023110"/>
    </source>
</evidence>
<dbReference type="InterPro" id="IPR000297">
    <property type="entry name" value="PPIase_PpiC"/>
</dbReference>
<dbReference type="InterPro" id="IPR023034">
    <property type="entry name" value="PPIase_SurA"/>
</dbReference>